<reference evidence="2" key="1">
    <citation type="submission" date="2018-11" db="EMBL/GenBank/DDBJ databases">
        <authorList>
            <consortium name="Pathogen Informatics"/>
        </authorList>
    </citation>
    <scope>NUCLEOTIDE SEQUENCE</scope>
</reference>
<name>A0A3S4ZT33_9PLAT</name>
<dbReference type="AlphaFoldDB" id="A0A3S4ZT33"/>
<gene>
    <name evidence="2" type="ORF">PXEA_LOCUS12542</name>
</gene>
<accession>A0A3S4ZT33</accession>
<dbReference type="Proteomes" id="UP000784294">
    <property type="component" value="Unassembled WGS sequence"/>
</dbReference>
<evidence type="ECO:0000256" key="1">
    <source>
        <dbReference type="SAM" id="MobiDB-lite"/>
    </source>
</evidence>
<proteinExistence type="predicted"/>
<dbReference type="EMBL" id="CAAALY010040089">
    <property type="protein sequence ID" value="VEL19102.1"/>
    <property type="molecule type" value="Genomic_DNA"/>
</dbReference>
<sequence length="211" mass="21645">MNVIKEKQVNKDDGAENKEEEENNASETGNSLSQESAMLGNSSLLCDTLSSHLVGYKPTSVHSTHAISTSLASSPALSSCGLVSGSPASWTLASRPPSSNVPSSITEYSSSGGIDSNFDPIPLATLGPPSLGPSKSMSFLTTQSISLVPPSTCSSVSIAPIVSDTLQQANLTLTSNKSVSICSSAPATVHSTLTNPVLDAFVTSMLTNSKP</sequence>
<comment type="caution">
    <text evidence="2">The sequence shown here is derived from an EMBL/GenBank/DDBJ whole genome shotgun (WGS) entry which is preliminary data.</text>
</comment>
<feature type="region of interest" description="Disordered" evidence="1">
    <location>
        <begin position="1"/>
        <end position="36"/>
    </location>
</feature>
<keyword evidence="3" id="KW-1185">Reference proteome</keyword>
<evidence type="ECO:0000313" key="3">
    <source>
        <dbReference type="Proteomes" id="UP000784294"/>
    </source>
</evidence>
<organism evidence="2 3">
    <name type="scientific">Protopolystoma xenopodis</name>
    <dbReference type="NCBI Taxonomy" id="117903"/>
    <lineage>
        <taxon>Eukaryota</taxon>
        <taxon>Metazoa</taxon>
        <taxon>Spiralia</taxon>
        <taxon>Lophotrochozoa</taxon>
        <taxon>Platyhelminthes</taxon>
        <taxon>Monogenea</taxon>
        <taxon>Polyopisthocotylea</taxon>
        <taxon>Polystomatidea</taxon>
        <taxon>Polystomatidae</taxon>
        <taxon>Protopolystoma</taxon>
    </lineage>
</organism>
<evidence type="ECO:0000313" key="2">
    <source>
        <dbReference type="EMBL" id="VEL19102.1"/>
    </source>
</evidence>
<protein>
    <submittedName>
        <fullName evidence="2">Uncharacterized protein</fullName>
    </submittedName>
</protein>
<feature type="compositionally biased region" description="Basic and acidic residues" evidence="1">
    <location>
        <begin position="1"/>
        <end position="17"/>
    </location>
</feature>